<proteinExistence type="predicted"/>
<sequence>MVHEVMITERNDFRPIESFGAEPPEREPSFARSGLRLVRADKGVRVELLPARLSDTRLGDARRGDLSRTRPAAVWLAPGEWLRWQVNYRSSGPRIDGGRWDYRQDTLNIAVGPADPELFFGEPTRHIDERGFLR</sequence>
<comment type="caution">
    <text evidence="1">The sequence shown here is derived from an EMBL/GenBank/DDBJ whole genome shotgun (WGS) entry which is preliminary data.</text>
</comment>
<organism evidence="1 2">
    <name type="scientific">Actinoplanes sichuanensis</name>
    <dbReference type="NCBI Taxonomy" id="512349"/>
    <lineage>
        <taxon>Bacteria</taxon>
        <taxon>Bacillati</taxon>
        <taxon>Actinomycetota</taxon>
        <taxon>Actinomycetes</taxon>
        <taxon>Micromonosporales</taxon>
        <taxon>Micromonosporaceae</taxon>
        <taxon>Actinoplanes</taxon>
    </lineage>
</organism>
<keyword evidence="2" id="KW-1185">Reference proteome</keyword>
<evidence type="ECO:0000313" key="2">
    <source>
        <dbReference type="Proteomes" id="UP001597183"/>
    </source>
</evidence>
<evidence type="ECO:0000313" key="1">
    <source>
        <dbReference type="EMBL" id="MFD1370366.1"/>
    </source>
</evidence>
<protein>
    <submittedName>
        <fullName evidence="1">Uncharacterized protein</fullName>
    </submittedName>
</protein>
<dbReference type="Proteomes" id="UP001597183">
    <property type="component" value="Unassembled WGS sequence"/>
</dbReference>
<gene>
    <name evidence="1" type="ORF">ACFQ5G_33945</name>
</gene>
<accession>A0ABW4AHS5</accession>
<dbReference type="EMBL" id="JBHTMK010000043">
    <property type="protein sequence ID" value="MFD1370366.1"/>
    <property type="molecule type" value="Genomic_DNA"/>
</dbReference>
<reference evidence="2" key="1">
    <citation type="journal article" date="2019" name="Int. J. Syst. Evol. Microbiol.">
        <title>The Global Catalogue of Microorganisms (GCM) 10K type strain sequencing project: providing services to taxonomists for standard genome sequencing and annotation.</title>
        <authorList>
            <consortium name="The Broad Institute Genomics Platform"/>
            <consortium name="The Broad Institute Genome Sequencing Center for Infectious Disease"/>
            <person name="Wu L."/>
            <person name="Ma J."/>
        </authorList>
    </citation>
    <scope>NUCLEOTIDE SEQUENCE [LARGE SCALE GENOMIC DNA]</scope>
    <source>
        <strain evidence="2">CCM 7526</strain>
    </source>
</reference>
<name>A0ABW4AHS5_9ACTN</name>
<dbReference type="RefSeq" id="WP_317791050.1">
    <property type="nucleotide sequence ID" value="NZ_AP028461.1"/>
</dbReference>